<dbReference type="EMBL" id="JAQIZT010000006">
    <property type="protein sequence ID" value="KAJ6994020.1"/>
    <property type="molecule type" value="Genomic_DNA"/>
</dbReference>
<evidence type="ECO:0000256" key="4">
    <source>
        <dbReference type="ARBA" id="ARBA00022801"/>
    </source>
</evidence>
<dbReference type="CDD" id="cd05476">
    <property type="entry name" value="pepsin_A_like_plant"/>
    <property type="match status" value="1"/>
</dbReference>
<dbReference type="GO" id="GO:0006508">
    <property type="term" value="P:proteolysis"/>
    <property type="evidence" value="ECO:0007669"/>
    <property type="project" value="UniProtKB-KW"/>
</dbReference>
<dbReference type="Pfam" id="PF14541">
    <property type="entry name" value="TAXi_C"/>
    <property type="match status" value="1"/>
</dbReference>
<dbReference type="FunFam" id="2.40.70.10:FF:000033">
    <property type="entry name" value="Aspartyl protease family protein"/>
    <property type="match status" value="1"/>
</dbReference>
<accession>A0AAD6VZV9</accession>
<keyword evidence="5" id="KW-0325">Glycoprotein</keyword>
<comment type="caution">
    <text evidence="7">The sequence shown here is derived from an EMBL/GenBank/DDBJ whole genome shotgun (WGS) entry which is preliminary data.</text>
</comment>
<evidence type="ECO:0000256" key="2">
    <source>
        <dbReference type="ARBA" id="ARBA00022670"/>
    </source>
</evidence>
<evidence type="ECO:0000313" key="8">
    <source>
        <dbReference type="Proteomes" id="UP001164929"/>
    </source>
</evidence>
<keyword evidence="8" id="KW-1185">Reference proteome</keyword>
<comment type="similarity">
    <text evidence="1">Belongs to the peptidase A1 family.</text>
</comment>
<evidence type="ECO:0000313" key="7">
    <source>
        <dbReference type="EMBL" id="KAJ6994020.1"/>
    </source>
</evidence>
<dbReference type="Pfam" id="PF14543">
    <property type="entry name" value="TAXi_N"/>
    <property type="match status" value="1"/>
</dbReference>
<feature type="domain" description="Peptidase A1" evidence="6">
    <location>
        <begin position="1"/>
        <end position="231"/>
    </location>
</feature>
<organism evidence="7 8">
    <name type="scientific">Populus alba x Populus x berolinensis</name>
    <dbReference type="NCBI Taxonomy" id="444605"/>
    <lineage>
        <taxon>Eukaryota</taxon>
        <taxon>Viridiplantae</taxon>
        <taxon>Streptophyta</taxon>
        <taxon>Embryophyta</taxon>
        <taxon>Tracheophyta</taxon>
        <taxon>Spermatophyta</taxon>
        <taxon>Magnoliopsida</taxon>
        <taxon>eudicotyledons</taxon>
        <taxon>Gunneridae</taxon>
        <taxon>Pentapetalae</taxon>
        <taxon>rosids</taxon>
        <taxon>fabids</taxon>
        <taxon>Malpighiales</taxon>
        <taxon>Salicaceae</taxon>
        <taxon>Saliceae</taxon>
        <taxon>Populus</taxon>
    </lineage>
</organism>
<dbReference type="Proteomes" id="UP001164929">
    <property type="component" value="Chromosome 6"/>
</dbReference>
<sequence>MGQPPVPQLAIMDSDEGTNAVNNVIFGCSHRNGNYKDTRFTGVFGLGSGITSVVNQMGSKFSYCIGNIADPDYSYNQLVLSEGISVGETRLVIDPSTFQRTGKERRAIIDSGTAPTWLAENEYRALEREVRNLLDRFLTPFMRESFLCYRGKVGQDLVGFPAVTFHFAEGADLVVDTESMFYQATPNIFCMAVRQASVYGKDFKDFSVIGLMAQQYYNVAYDLNKHKLFFQRIDCELLDE</sequence>
<keyword evidence="2" id="KW-0645">Protease</keyword>
<dbReference type="Gene3D" id="2.40.70.10">
    <property type="entry name" value="Acid Proteases"/>
    <property type="match status" value="2"/>
</dbReference>
<dbReference type="InterPro" id="IPR032861">
    <property type="entry name" value="TAXi_N"/>
</dbReference>
<protein>
    <recommendedName>
        <fullName evidence="6">Peptidase A1 domain-containing protein</fullName>
    </recommendedName>
</protein>
<evidence type="ECO:0000256" key="5">
    <source>
        <dbReference type="ARBA" id="ARBA00023180"/>
    </source>
</evidence>
<dbReference type="InterPro" id="IPR021109">
    <property type="entry name" value="Peptidase_aspartic_dom_sf"/>
</dbReference>
<dbReference type="InterPro" id="IPR032799">
    <property type="entry name" value="TAXi_C"/>
</dbReference>
<reference evidence="7" key="1">
    <citation type="journal article" date="2023" name="Mol. Ecol. Resour.">
        <title>Chromosome-level genome assembly of a triploid poplar Populus alba 'Berolinensis'.</title>
        <authorList>
            <person name="Chen S."/>
            <person name="Yu Y."/>
            <person name="Wang X."/>
            <person name="Wang S."/>
            <person name="Zhang T."/>
            <person name="Zhou Y."/>
            <person name="He R."/>
            <person name="Meng N."/>
            <person name="Wang Y."/>
            <person name="Liu W."/>
            <person name="Liu Z."/>
            <person name="Liu J."/>
            <person name="Guo Q."/>
            <person name="Huang H."/>
            <person name="Sederoff R.R."/>
            <person name="Wang G."/>
            <person name="Qu G."/>
            <person name="Chen S."/>
        </authorList>
    </citation>
    <scope>NUCLEOTIDE SEQUENCE</scope>
    <source>
        <strain evidence="7">SC-2020</strain>
    </source>
</reference>
<evidence type="ECO:0000256" key="3">
    <source>
        <dbReference type="ARBA" id="ARBA00022750"/>
    </source>
</evidence>
<dbReference type="SUPFAM" id="SSF50630">
    <property type="entry name" value="Acid proteases"/>
    <property type="match status" value="1"/>
</dbReference>
<dbReference type="InterPro" id="IPR051708">
    <property type="entry name" value="Plant_Aspart_Prot_A1"/>
</dbReference>
<gene>
    <name evidence="7" type="ORF">NC653_016982</name>
</gene>
<evidence type="ECO:0000256" key="1">
    <source>
        <dbReference type="ARBA" id="ARBA00007447"/>
    </source>
</evidence>
<dbReference type="PANTHER" id="PTHR47967:SF14">
    <property type="entry name" value="EUKARYOTIC ASPARTYL PROTEASE FAMILY PROTEIN"/>
    <property type="match status" value="1"/>
</dbReference>
<dbReference type="PANTHER" id="PTHR47967">
    <property type="entry name" value="OS07G0603500 PROTEIN-RELATED"/>
    <property type="match status" value="1"/>
</dbReference>
<keyword evidence="4" id="KW-0378">Hydrolase</keyword>
<dbReference type="InterPro" id="IPR034161">
    <property type="entry name" value="Pepsin-like_plant"/>
</dbReference>
<keyword evidence="3" id="KW-0064">Aspartyl protease</keyword>
<evidence type="ECO:0000259" key="6">
    <source>
        <dbReference type="PROSITE" id="PS51767"/>
    </source>
</evidence>
<dbReference type="GO" id="GO:0005576">
    <property type="term" value="C:extracellular region"/>
    <property type="evidence" value="ECO:0007669"/>
    <property type="project" value="TreeGrafter"/>
</dbReference>
<name>A0AAD6VZV9_9ROSI</name>
<dbReference type="InterPro" id="IPR033121">
    <property type="entry name" value="PEPTIDASE_A1"/>
</dbReference>
<proteinExistence type="inferred from homology"/>
<dbReference type="PROSITE" id="PS51767">
    <property type="entry name" value="PEPTIDASE_A1"/>
    <property type="match status" value="1"/>
</dbReference>
<dbReference type="GO" id="GO:0004190">
    <property type="term" value="F:aspartic-type endopeptidase activity"/>
    <property type="evidence" value="ECO:0007669"/>
    <property type="project" value="UniProtKB-KW"/>
</dbReference>
<dbReference type="AlphaFoldDB" id="A0AAD6VZV9"/>